<evidence type="ECO:0000313" key="2">
    <source>
        <dbReference type="Proteomes" id="UP000215361"/>
    </source>
</evidence>
<organism evidence="1 2">
    <name type="scientific">Finegoldia magna</name>
    <name type="common">Peptostreptococcus magnus</name>
    <dbReference type="NCBI Taxonomy" id="1260"/>
    <lineage>
        <taxon>Bacteria</taxon>
        <taxon>Bacillati</taxon>
        <taxon>Bacillota</taxon>
        <taxon>Tissierellia</taxon>
        <taxon>Tissierellales</taxon>
        <taxon>Peptoniphilaceae</taxon>
        <taxon>Finegoldia</taxon>
    </lineage>
</organism>
<name>A0A133MZF4_FINMA</name>
<evidence type="ECO:0000313" key="1">
    <source>
        <dbReference type="EMBL" id="OXZ36653.1"/>
    </source>
</evidence>
<sequence>MYIREEVLKNANNKDKVSEILENYFKTNANYENEHDRDELRRRGFEELKLIGEIQVYQLLMNSDNDRTTL</sequence>
<dbReference type="RefSeq" id="WP_002837078.1">
    <property type="nucleotide sequence ID" value="NZ_CABKMR010000001.1"/>
</dbReference>
<proteinExistence type="predicted"/>
<dbReference type="EMBL" id="NDYI01000024">
    <property type="protein sequence ID" value="OXZ36653.1"/>
    <property type="molecule type" value="Genomic_DNA"/>
</dbReference>
<protein>
    <submittedName>
        <fullName evidence="1">Uncharacterized protein</fullName>
    </submittedName>
</protein>
<gene>
    <name evidence="1" type="ORF">B9N56_08335</name>
</gene>
<dbReference type="AlphaFoldDB" id="A0A133MZF4"/>
<comment type="caution">
    <text evidence="1">The sequence shown here is derived from an EMBL/GenBank/DDBJ whole genome shotgun (WGS) entry which is preliminary data.</text>
</comment>
<reference evidence="2" key="1">
    <citation type="submission" date="2017-04" db="EMBL/GenBank/DDBJ databases">
        <title>Finegoldia magna isolated from orthopedic joint implant-associated infections.</title>
        <authorList>
            <person name="Bjorklund S."/>
            <person name="Bruggemann H."/>
            <person name="Jensen A."/>
            <person name="Hellmark B."/>
            <person name="Soderquist B."/>
        </authorList>
    </citation>
    <scope>NUCLEOTIDE SEQUENCE [LARGE SCALE GENOMIC DNA]</scope>
    <source>
        <strain evidence="2">08T492</strain>
    </source>
</reference>
<dbReference type="Proteomes" id="UP000215361">
    <property type="component" value="Unassembled WGS sequence"/>
</dbReference>
<accession>A0A133MZF4</accession>